<dbReference type="SUPFAM" id="SSF54495">
    <property type="entry name" value="UBC-like"/>
    <property type="match status" value="1"/>
</dbReference>
<dbReference type="InterPro" id="IPR016135">
    <property type="entry name" value="UBQ-conjugating_enzyme/RWD"/>
</dbReference>
<dbReference type="GO" id="GO:0015031">
    <property type="term" value="P:protein transport"/>
    <property type="evidence" value="ECO:0007669"/>
    <property type="project" value="UniProtKB-KW"/>
</dbReference>
<reference evidence="8" key="1">
    <citation type="submission" date="2020-10" db="EMBL/GenBank/DDBJ databases">
        <authorList>
            <person name="Han B."/>
            <person name="Lu T."/>
            <person name="Zhao Q."/>
            <person name="Huang X."/>
            <person name="Zhao Y."/>
        </authorList>
    </citation>
    <scope>NUCLEOTIDE SEQUENCE</scope>
</reference>
<comment type="caution">
    <text evidence="8">The sequence shown here is derived from an EMBL/GenBank/DDBJ whole genome shotgun (WGS) entry which is preliminary data.</text>
</comment>
<evidence type="ECO:0000256" key="2">
    <source>
        <dbReference type="ARBA" id="ARBA00009594"/>
    </source>
</evidence>
<dbReference type="InterPro" id="IPR008883">
    <property type="entry name" value="UEV_N"/>
</dbReference>
<dbReference type="AlphaFoldDB" id="A0A811RD46"/>
<protein>
    <recommendedName>
        <fullName evidence="7">UEV domain-containing protein</fullName>
    </recommendedName>
</protein>
<accession>A0A811RD46</accession>
<keyword evidence="6" id="KW-0175">Coiled coil</keyword>
<dbReference type="CDD" id="cd11685">
    <property type="entry name" value="UEV_TSG101-like"/>
    <property type="match status" value="1"/>
</dbReference>
<evidence type="ECO:0000256" key="5">
    <source>
        <dbReference type="ARBA" id="ARBA00022927"/>
    </source>
</evidence>
<evidence type="ECO:0000256" key="6">
    <source>
        <dbReference type="ARBA" id="ARBA00023054"/>
    </source>
</evidence>
<dbReference type="EMBL" id="CAJGYO010000014">
    <property type="protein sequence ID" value="CAD6267914.1"/>
    <property type="molecule type" value="Genomic_DNA"/>
</dbReference>
<dbReference type="Proteomes" id="UP000604825">
    <property type="component" value="Unassembled WGS sequence"/>
</dbReference>
<dbReference type="GO" id="GO:0043130">
    <property type="term" value="F:ubiquitin binding"/>
    <property type="evidence" value="ECO:0007669"/>
    <property type="project" value="TreeGrafter"/>
</dbReference>
<keyword evidence="5" id="KW-0653">Protein transport</keyword>
<keyword evidence="4" id="KW-0967">Endosome</keyword>
<dbReference type="PANTHER" id="PTHR23306:SF21">
    <property type="entry name" value="UBIQUITIN-CONJUGATING ENZYME_RWD-LIKE PROTEIN"/>
    <property type="match status" value="1"/>
</dbReference>
<evidence type="ECO:0000256" key="3">
    <source>
        <dbReference type="ARBA" id="ARBA00022448"/>
    </source>
</evidence>
<name>A0A811RD46_9POAL</name>
<dbReference type="OrthoDB" id="306304at2759"/>
<comment type="subcellular location">
    <subcellularLocation>
        <location evidence="1">Endosome</location>
    </subcellularLocation>
</comment>
<dbReference type="InterPro" id="IPR052070">
    <property type="entry name" value="ESCRT-I_UEV_domain"/>
</dbReference>
<evidence type="ECO:0000313" key="9">
    <source>
        <dbReference type="Proteomes" id="UP000604825"/>
    </source>
</evidence>
<proteinExistence type="inferred from homology"/>
<dbReference type="PANTHER" id="PTHR23306">
    <property type="entry name" value="TUMOR SUSCEPTIBILITY GENE 101 PROTEIN-RELATED"/>
    <property type="match status" value="1"/>
</dbReference>
<dbReference type="SUPFAM" id="SSF140111">
    <property type="entry name" value="Endosomal sorting complex assembly domain"/>
    <property type="match status" value="1"/>
</dbReference>
<dbReference type="GO" id="GO:0008333">
    <property type="term" value="P:endosome to lysosome transport"/>
    <property type="evidence" value="ECO:0007669"/>
    <property type="project" value="TreeGrafter"/>
</dbReference>
<evidence type="ECO:0000313" key="8">
    <source>
        <dbReference type="EMBL" id="CAD6267914.1"/>
    </source>
</evidence>
<evidence type="ECO:0000256" key="1">
    <source>
        <dbReference type="ARBA" id="ARBA00004177"/>
    </source>
</evidence>
<dbReference type="Gene3D" id="3.10.110.10">
    <property type="entry name" value="Ubiquitin Conjugating Enzyme"/>
    <property type="match status" value="1"/>
</dbReference>
<comment type="similarity">
    <text evidence="2">Belongs to the ubiquitin-conjugating enzyme family. UEV subfamily.</text>
</comment>
<organism evidence="8 9">
    <name type="scientific">Miscanthus lutarioriparius</name>
    <dbReference type="NCBI Taxonomy" id="422564"/>
    <lineage>
        <taxon>Eukaryota</taxon>
        <taxon>Viridiplantae</taxon>
        <taxon>Streptophyta</taxon>
        <taxon>Embryophyta</taxon>
        <taxon>Tracheophyta</taxon>
        <taxon>Spermatophyta</taxon>
        <taxon>Magnoliopsida</taxon>
        <taxon>Liliopsida</taxon>
        <taxon>Poales</taxon>
        <taxon>Poaceae</taxon>
        <taxon>PACMAD clade</taxon>
        <taxon>Panicoideae</taxon>
        <taxon>Andropogonodae</taxon>
        <taxon>Andropogoneae</taxon>
        <taxon>Saccharinae</taxon>
        <taxon>Miscanthus</taxon>
    </lineage>
</organism>
<dbReference type="PROSITE" id="PS51322">
    <property type="entry name" value="UEV"/>
    <property type="match status" value="1"/>
</dbReference>
<keyword evidence="3" id="KW-0813">Transport</keyword>
<feature type="domain" description="UEV" evidence="7">
    <location>
        <begin position="11"/>
        <end position="160"/>
    </location>
</feature>
<dbReference type="GO" id="GO:0000813">
    <property type="term" value="C:ESCRT I complex"/>
    <property type="evidence" value="ECO:0007669"/>
    <property type="project" value="TreeGrafter"/>
</dbReference>
<dbReference type="InterPro" id="IPR037202">
    <property type="entry name" value="ESCRT_assembly_dom"/>
</dbReference>
<keyword evidence="9" id="KW-1185">Reference proteome</keyword>
<dbReference type="Pfam" id="PF05743">
    <property type="entry name" value="UEV"/>
    <property type="match status" value="1"/>
</dbReference>
<evidence type="ECO:0000259" key="7">
    <source>
        <dbReference type="PROSITE" id="PS51322"/>
    </source>
</evidence>
<dbReference type="InterPro" id="IPR017916">
    <property type="entry name" value="SB_dom"/>
</dbReference>
<dbReference type="Pfam" id="PF09454">
    <property type="entry name" value="Vps23_core"/>
    <property type="match status" value="1"/>
</dbReference>
<evidence type="ECO:0000256" key="4">
    <source>
        <dbReference type="ARBA" id="ARBA00022753"/>
    </source>
</evidence>
<dbReference type="Gene3D" id="6.10.140.820">
    <property type="match status" value="1"/>
</dbReference>
<gene>
    <name evidence="8" type="ORF">NCGR_LOCUS51219</name>
</gene>
<sequence length="343" mass="37531">MATTAAATGTVVLVDAALAPYEHPDLRWLVRKHVLAVLQDFPTLSPSVDTYTSDSGASTVLLNARGLLTVSSALPPVLLTLWLPREYPYLPPLAYVFPAAPSSASLSLARDHPFVDHRTGRVRRTLPYLEDWAVPRSSLAGLVRSLVGALRMCHPLTSRFGSVVVHATTTTPVEEEEQERMRTALLDELVSRLGRDTAAFRGHVDEDIHAMSCIQGSLRARADAMDRAVRDLEDERMRLERAVTASLSHRAKLLAWLHKTSSRVPDAGAAPLTPHAAAGDAPRWLESKASELAVDDTVDALGHALEDGELISFQEYIKRVKVLAREQFFHCHAAATSMSKVTK</sequence>